<protein>
    <recommendedName>
        <fullName evidence="1">PD-(D/E)XK endonuclease-like domain-containing protein</fullName>
    </recommendedName>
</protein>
<dbReference type="AlphaFoldDB" id="A0A1V4QEI1"/>
<dbReference type="EMBL" id="MUKB01000132">
    <property type="protein sequence ID" value="OPX17397.1"/>
    <property type="molecule type" value="Genomic_DNA"/>
</dbReference>
<dbReference type="Gene3D" id="3.40.50.300">
    <property type="entry name" value="P-loop containing nucleotide triphosphate hydrolases"/>
    <property type="match status" value="1"/>
</dbReference>
<reference evidence="3" key="1">
    <citation type="submission" date="2017-01" db="EMBL/GenBank/DDBJ databases">
        <title>Novel pathways for hydrocarbon cycling and metabolic interdependencies in hydrothermal sediment communities.</title>
        <authorList>
            <person name="Dombrowski N."/>
            <person name="Seitz K."/>
            <person name="Teske A."/>
            <person name="Baker B."/>
        </authorList>
    </citation>
    <scope>NUCLEOTIDE SEQUENCE [LARGE SCALE GENOMIC DNA]</scope>
</reference>
<sequence>MFQLKWLSRLFISYGLNQTLLFSFLEQLISAINNSLHYREFFAFLKHPLVKNAVRDGTGLRPLVYRFIRKMVDDKTNYFTRERYSNADFEPLLDFVRECIDTVSMKVDFQEYINRIIELLSRILADNKEFIESAGTGIKEFFERLNSLSKLRIPEGSVEPGIETLNFILRVIKDERYHISGEPMKGIQIIGLLEARNLDFDCVILPSMNEGIFPTRSEKDLFVNQRVREELGLPYDKERENLYYYYFKEIISGKNEVFIIYTEEKKKDIPSRFINFLVDEGKVIHNSGVELKDININLIKRAVKKEQGVIRRLKGLLTRRGLSPSGLQCYRECPYRFYLKYLLKIDEPKQIVEEPGPLEWGRAYHIALSRFYRYIRRRCRELQITKSVRGSKNFNFRSMQ</sequence>
<accession>A0A1V4QEI1</accession>
<organism evidence="2 3">
    <name type="scientific">candidate division WOR-3 bacterium 4484_100</name>
    <dbReference type="NCBI Taxonomy" id="1936077"/>
    <lineage>
        <taxon>Bacteria</taxon>
        <taxon>Bacteria division WOR-3</taxon>
    </lineage>
</organism>
<dbReference type="InterPro" id="IPR038726">
    <property type="entry name" value="PDDEXK_AddAB-type"/>
</dbReference>
<evidence type="ECO:0000313" key="2">
    <source>
        <dbReference type="EMBL" id="OPX17397.1"/>
    </source>
</evidence>
<proteinExistence type="predicted"/>
<dbReference type="Proteomes" id="UP000191663">
    <property type="component" value="Unassembled WGS sequence"/>
</dbReference>
<evidence type="ECO:0000259" key="1">
    <source>
        <dbReference type="Pfam" id="PF12705"/>
    </source>
</evidence>
<name>A0A1V4QEI1_UNCW3</name>
<comment type="caution">
    <text evidence="2">The sequence shown here is derived from an EMBL/GenBank/DDBJ whole genome shotgun (WGS) entry which is preliminary data.</text>
</comment>
<gene>
    <name evidence="2" type="ORF">BXT86_06725</name>
</gene>
<dbReference type="InterPro" id="IPR027417">
    <property type="entry name" value="P-loop_NTPase"/>
</dbReference>
<dbReference type="Pfam" id="PF12705">
    <property type="entry name" value="PDDEXK_1"/>
    <property type="match status" value="1"/>
</dbReference>
<feature type="domain" description="PD-(D/E)XK endonuclease-like" evidence="1">
    <location>
        <begin position="322"/>
        <end position="377"/>
    </location>
</feature>
<evidence type="ECO:0000313" key="3">
    <source>
        <dbReference type="Proteomes" id="UP000191663"/>
    </source>
</evidence>
<dbReference type="SUPFAM" id="SSF52540">
    <property type="entry name" value="P-loop containing nucleoside triphosphate hydrolases"/>
    <property type="match status" value="1"/>
</dbReference>